<dbReference type="GO" id="GO:0004113">
    <property type="term" value="F:2',3'-cyclic-nucleotide 3'-phosphodiesterase activity"/>
    <property type="evidence" value="ECO:0007669"/>
    <property type="project" value="InterPro"/>
</dbReference>
<protein>
    <recommendedName>
        <fullName evidence="10">Cyclic nucleotide phosphodiesterase catalytic domain-containing protein</fullName>
    </recommendedName>
</protein>
<dbReference type="GO" id="GO:0016020">
    <property type="term" value="C:membrane"/>
    <property type="evidence" value="ECO:0007669"/>
    <property type="project" value="UniProtKB-SubCell"/>
</dbReference>
<comment type="caution">
    <text evidence="11">The sequence shown here is derived from an EMBL/GenBank/DDBJ whole genome shotgun (WGS) entry which is preliminary data.</text>
</comment>
<comment type="subcellular location">
    <subcellularLocation>
        <location evidence="1">Membrane</location>
        <topology evidence="1">Lipid-anchor</topology>
    </subcellularLocation>
</comment>
<keyword evidence="4" id="KW-0378">Hydrolase</keyword>
<name>A0AAD9DZ83_9TELE</name>
<dbReference type="InterPro" id="IPR047325">
    <property type="entry name" value="CNPase_cat"/>
</dbReference>
<keyword evidence="6" id="KW-0472">Membrane</keyword>
<dbReference type="PANTHER" id="PTHR10156:SF0">
    <property type="entry name" value="2',3'-CYCLIC-NUCLEOTIDE 3'-PHOSPHODIESTERASE"/>
    <property type="match status" value="1"/>
</dbReference>
<dbReference type="Proteomes" id="UP001239994">
    <property type="component" value="Unassembled WGS sequence"/>
</dbReference>
<reference evidence="11" key="1">
    <citation type="submission" date="2023-03" db="EMBL/GenBank/DDBJ databases">
        <title>Electrophorus voltai genome.</title>
        <authorList>
            <person name="Bian C."/>
        </authorList>
    </citation>
    <scope>NUCLEOTIDE SEQUENCE</scope>
    <source>
        <strain evidence="11">CB-2022</strain>
        <tissue evidence="11">Muscle</tissue>
    </source>
</reference>
<dbReference type="SUPFAM" id="SSF55144">
    <property type="entry name" value="LigT-like"/>
    <property type="match status" value="1"/>
</dbReference>
<accession>A0AAD9DZ83</accession>
<keyword evidence="8" id="KW-0636">Prenylation</keyword>
<feature type="region of interest" description="Disordered" evidence="9">
    <location>
        <begin position="49"/>
        <end position="199"/>
    </location>
</feature>
<evidence type="ECO:0000256" key="2">
    <source>
        <dbReference type="ARBA" id="ARBA00022481"/>
    </source>
</evidence>
<dbReference type="InterPro" id="IPR009097">
    <property type="entry name" value="Cyclic_Pdiesterase"/>
</dbReference>
<keyword evidence="12" id="KW-1185">Reference proteome</keyword>
<feature type="domain" description="Cyclic nucleotide phosphodiesterase catalytic" evidence="10">
    <location>
        <begin position="211"/>
        <end position="438"/>
    </location>
</feature>
<dbReference type="PANTHER" id="PTHR10156">
    <property type="entry name" value="2',3'-CYCLIC-NUCLEOTIDE 3'-PHOSPHODIESTERASE"/>
    <property type="match status" value="1"/>
</dbReference>
<keyword evidence="7" id="KW-0449">Lipoprotein</keyword>
<keyword evidence="2" id="KW-0488">Methylation</keyword>
<dbReference type="Gene3D" id="3.90.1740.10">
    <property type="entry name" value="2',3'-cyclic nucleotide 3'-phosphodiesterase superfamily"/>
    <property type="match status" value="1"/>
</dbReference>
<feature type="compositionally biased region" description="Basic and acidic residues" evidence="9">
    <location>
        <begin position="427"/>
        <end position="441"/>
    </location>
</feature>
<evidence type="ECO:0000256" key="4">
    <source>
        <dbReference type="ARBA" id="ARBA00022801"/>
    </source>
</evidence>
<feature type="compositionally biased region" description="Basic residues" evidence="9">
    <location>
        <begin position="442"/>
        <end position="451"/>
    </location>
</feature>
<evidence type="ECO:0000256" key="7">
    <source>
        <dbReference type="ARBA" id="ARBA00023288"/>
    </source>
</evidence>
<evidence type="ECO:0000256" key="9">
    <source>
        <dbReference type="SAM" id="MobiDB-lite"/>
    </source>
</evidence>
<dbReference type="InterPro" id="IPR008431">
    <property type="entry name" value="CNPase"/>
</dbReference>
<proteinExistence type="predicted"/>
<evidence type="ECO:0000256" key="6">
    <source>
        <dbReference type="ARBA" id="ARBA00023136"/>
    </source>
</evidence>
<organism evidence="11 12">
    <name type="scientific">Electrophorus voltai</name>
    <dbReference type="NCBI Taxonomy" id="2609070"/>
    <lineage>
        <taxon>Eukaryota</taxon>
        <taxon>Metazoa</taxon>
        <taxon>Chordata</taxon>
        <taxon>Craniata</taxon>
        <taxon>Vertebrata</taxon>
        <taxon>Euteleostomi</taxon>
        <taxon>Actinopterygii</taxon>
        <taxon>Neopterygii</taxon>
        <taxon>Teleostei</taxon>
        <taxon>Ostariophysi</taxon>
        <taxon>Gymnotiformes</taxon>
        <taxon>Gymnotoidei</taxon>
        <taxon>Gymnotidae</taxon>
        <taxon>Electrophorus</taxon>
    </lineage>
</organism>
<evidence type="ECO:0000313" key="11">
    <source>
        <dbReference type="EMBL" id="KAK1798439.1"/>
    </source>
</evidence>
<gene>
    <name evidence="11" type="ORF">P4O66_007897</name>
</gene>
<evidence type="ECO:0000256" key="1">
    <source>
        <dbReference type="ARBA" id="ARBA00004635"/>
    </source>
</evidence>
<evidence type="ECO:0000313" key="12">
    <source>
        <dbReference type="Proteomes" id="UP001239994"/>
    </source>
</evidence>
<dbReference type="GO" id="GO:0003723">
    <property type="term" value="F:RNA binding"/>
    <property type="evidence" value="ECO:0007669"/>
    <property type="project" value="UniProtKB-KW"/>
</dbReference>
<evidence type="ECO:0000256" key="8">
    <source>
        <dbReference type="ARBA" id="ARBA00023289"/>
    </source>
</evidence>
<feature type="compositionally biased region" description="Basic and acidic residues" evidence="9">
    <location>
        <begin position="83"/>
        <end position="99"/>
    </location>
</feature>
<sequence length="451" mass="48518">ARSRVVVSASSVYLSGRRGSQRRTRGEQAGLFGAAEPVDETRYFPVRNQEVPAAETQAAEMESPAHEQPACDEVAEPASQPEFETKEPATKAPEPEATKEAPGAELTQVEVSSETPAEKLEAGVADGAQEEPSGKTPEGEVEPEKQLEGTDKPEQKVEATADSAATPTEAAKEAEPAAKALEAELEKPSEAEEVKAEIPKEAALQPKEAELPLFFGWFLLSEVEEKIKCSTMEFLKTLDTMEAFKKHLSEFTGEAEKEVDLEQYFQTKTPLHCTSKFCDYGKAEGSKEYAEQQVVKDACDGASELAVVGLMVTPRTFGARVLLTPEQLQLWPPGVDKEGVPASALPSIEALPTGSRAHVTLGCAAGVEAVQTGLDLLEVLALKQAEHQPAAEAELDAGTLSYLGEGRWYLELQEAIVCDATFSSFSEDERPAGPAKKESGEKKKKPKCSIL</sequence>
<dbReference type="AlphaFoldDB" id="A0AAD9DZ83"/>
<evidence type="ECO:0000256" key="3">
    <source>
        <dbReference type="ARBA" id="ARBA00022553"/>
    </source>
</evidence>
<feature type="compositionally biased region" description="Basic and acidic residues" evidence="9">
    <location>
        <begin position="142"/>
        <end position="159"/>
    </location>
</feature>
<dbReference type="EMBL" id="JAROKS010000012">
    <property type="protein sequence ID" value="KAK1798439.1"/>
    <property type="molecule type" value="Genomic_DNA"/>
</dbReference>
<evidence type="ECO:0000259" key="10">
    <source>
        <dbReference type="Pfam" id="PF05881"/>
    </source>
</evidence>
<dbReference type="GO" id="GO:0005737">
    <property type="term" value="C:cytoplasm"/>
    <property type="evidence" value="ECO:0007669"/>
    <property type="project" value="TreeGrafter"/>
</dbReference>
<keyword evidence="3" id="KW-0597">Phosphoprotein</keyword>
<evidence type="ECO:0000256" key="5">
    <source>
        <dbReference type="ARBA" id="ARBA00022884"/>
    </source>
</evidence>
<feature type="non-terminal residue" evidence="11">
    <location>
        <position position="1"/>
    </location>
</feature>
<dbReference type="Pfam" id="PF05881">
    <property type="entry name" value="CNPase"/>
    <property type="match status" value="1"/>
</dbReference>
<feature type="compositionally biased region" description="Basic and acidic residues" evidence="9">
    <location>
        <begin position="170"/>
        <end position="199"/>
    </location>
</feature>
<keyword evidence="5" id="KW-0694">RNA-binding</keyword>
<dbReference type="GO" id="GO:0009214">
    <property type="term" value="P:cyclic nucleotide catabolic process"/>
    <property type="evidence" value="ECO:0007669"/>
    <property type="project" value="InterPro"/>
</dbReference>
<feature type="region of interest" description="Disordered" evidence="9">
    <location>
        <begin position="425"/>
        <end position="451"/>
    </location>
</feature>